<dbReference type="Gene3D" id="1.20.120.450">
    <property type="entry name" value="dinb family like domain"/>
    <property type="match status" value="1"/>
</dbReference>
<dbReference type="InterPro" id="IPR017517">
    <property type="entry name" value="Maleyloyr_isom"/>
</dbReference>
<organism evidence="2 3">
    <name type="scientific">Stackebrandtia endophytica</name>
    <dbReference type="NCBI Taxonomy" id="1496996"/>
    <lineage>
        <taxon>Bacteria</taxon>
        <taxon>Bacillati</taxon>
        <taxon>Actinomycetota</taxon>
        <taxon>Actinomycetes</taxon>
        <taxon>Glycomycetales</taxon>
        <taxon>Glycomycetaceae</taxon>
        <taxon>Stackebrandtia</taxon>
    </lineage>
</organism>
<feature type="domain" description="Mycothiol-dependent maleylpyruvate isomerase metal-binding" evidence="1">
    <location>
        <begin position="5"/>
        <end position="122"/>
    </location>
</feature>
<dbReference type="OrthoDB" id="5185819at2"/>
<sequence length="183" mass="19643">MINLAPAADHMSRLLTEVRDDQLDGPTPCEEYHLGDLIQHVDGLAVAFRAAADKAPLPPGTPVGLDEGWRERIGEHLRQLVAAWRAPEAWEGRTEAGGVELTGAEAGAVALNELVIHGWDVARSIDRTYEPDETSLAVSEQFVTAAAADPVPGLFAPPVPVAEDASRLDRVVGLAGRDPHWRP</sequence>
<evidence type="ECO:0000259" key="1">
    <source>
        <dbReference type="Pfam" id="PF11716"/>
    </source>
</evidence>
<comment type="caution">
    <text evidence="2">The sequence shown here is derived from an EMBL/GenBank/DDBJ whole genome shotgun (WGS) entry which is preliminary data.</text>
</comment>
<gene>
    <name evidence="2" type="ORF">FB566_2658</name>
</gene>
<dbReference type="RefSeq" id="WP_142039504.1">
    <property type="nucleotide sequence ID" value="NZ_JBHTGS010000001.1"/>
</dbReference>
<protein>
    <submittedName>
        <fullName evidence="2">Uncharacterized protein (TIGR03086 family)</fullName>
    </submittedName>
</protein>
<evidence type="ECO:0000313" key="2">
    <source>
        <dbReference type="EMBL" id="TQL77108.1"/>
    </source>
</evidence>
<dbReference type="GO" id="GO:0046872">
    <property type="term" value="F:metal ion binding"/>
    <property type="evidence" value="ECO:0007669"/>
    <property type="project" value="InterPro"/>
</dbReference>
<proteinExistence type="predicted"/>
<dbReference type="AlphaFoldDB" id="A0A543AX06"/>
<dbReference type="Pfam" id="PF11716">
    <property type="entry name" value="MDMPI_N"/>
    <property type="match status" value="1"/>
</dbReference>
<dbReference type="InterPro" id="IPR034660">
    <property type="entry name" value="DinB/YfiT-like"/>
</dbReference>
<dbReference type="NCBIfam" id="TIGR03083">
    <property type="entry name" value="maleylpyruvate isomerase family mycothiol-dependent enzyme"/>
    <property type="match status" value="1"/>
</dbReference>
<evidence type="ECO:0000313" key="3">
    <source>
        <dbReference type="Proteomes" id="UP000317043"/>
    </source>
</evidence>
<dbReference type="EMBL" id="VFOW01000001">
    <property type="protein sequence ID" value="TQL77108.1"/>
    <property type="molecule type" value="Genomic_DNA"/>
</dbReference>
<dbReference type="SUPFAM" id="SSF109854">
    <property type="entry name" value="DinB/YfiT-like putative metalloenzymes"/>
    <property type="match status" value="1"/>
</dbReference>
<dbReference type="NCBIfam" id="TIGR03086">
    <property type="entry name" value="TIGR03086 family metal-binding protein"/>
    <property type="match status" value="1"/>
</dbReference>
<dbReference type="InterPro" id="IPR024344">
    <property type="entry name" value="MDMPI_metal-binding"/>
</dbReference>
<dbReference type="Proteomes" id="UP000317043">
    <property type="component" value="Unassembled WGS sequence"/>
</dbReference>
<reference evidence="2 3" key="1">
    <citation type="submission" date="2019-06" db="EMBL/GenBank/DDBJ databases">
        <title>Sequencing the genomes of 1000 actinobacteria strains.</title>
        <authorList>
            <person name="Klenk H.-P."/>
        </authorList>
    </citation>
    <scope>NUCLEOTIDE SEQUENCE [LARGE SCALE GENOMIC DNA]</scope>
    <source>
        <strain evidence="2 3">DSM 45928</strain>
    </source>
</reference>
<keyword evidence="3" id="KW-1185">Reference proteome</keyword>
<dbReference type="InterPro" id="IPR017520">
    <property type="entry name" value="CHP03086"/>
</dbReference>
<accession>A0A543AX06</accession>
<name>A0A543AX06_9ACTN</name>
<dbReference type="InParanoid" id="A0A543AX06"/>